<dbReference type="EMBL" id="VZBQ01000025">
    <property type="protein sequence ID" value="MQN88706.1"/>
    <property type="molecule type" value="Genomic_DNA"/>
</dbReference>
<name>A0A646HEE3_9BACT</name>
<dbReference type="RefSeq" id="WP_153112285.1">
    <property type="nucleotide sequence ID" value="NZ_VZAS01000002.1"/>
</dbReference>
<gene>
    <name evidence="1" type="ORF">F7D59_02235</name>
</gene>
<organism evidence="1 2">
    <name type="scientific">Segatella copri</name>
    <dbReference type="NCBI Taxonomy" id="165179"/>
    <lineage>
        <taxon>Bacteria</taxon>
        <taxon>Pseudomonadati</taxon>
        <taxon>Bacteroidota</taxon>
        <taxon>Bacteroidia</taxon>
        <taxon>Bacteroidales</taxon>
        <taxon>Prevotellaceae</taxon>
        <taxon>Segatella</taxon>
    </lineage>
</organism>
<dbReference type="Proteomes" id="UP000420635">
    <property type="component" value="Unassembled WGS sequence"/>
</dbReference>
<sequence length="183" mass="21755">MKTWIIRIMKNLIVFMLLFCMFSCTQERRERHMVSFIVKDLERYPMGKNSYLIVNSKDVPIWYNRIKGSYWVGAFYEDLIQSPFGFSFSSGNVYKIAASENVYMFDKHMKSKDTISICYAVRDSVPIVNSENASDTMFINKTPFINYTKRARMYKRHRDSVWVNYQPDTLVMPKIIRDTLIEK</sequence>
<reference evidence="2" key="1">
    <citation type="submission" date="2019-09" db="EMBL/GenBank/DDBJ databases">
        <title>Distinct polysaccharide growth profiles of human intestinal Prevotella copri isolates.</title>
        <authorList>
            <person name="Fehlner-Peach H."/>
            <person name="Magnabosco C."/>
            <person name="Raghavan V."/>
            <person name="Scher J.U."/>
            <person name="Tett A."/>
            <person name="Cox L.M."/>
            <person name="Gottsegen C."/>
            <person name="Watters A."/>
            <person name="Wiltshire- Gordon J.D."/>
            <person name="Segata N."/>
            <person name="Bonneau R."/>
            <person name="Littman D.R."/>
        </authorList>
    </citation>
    <scope>NUCLEOTIDE SEQUENCE [LARGE SCALE GENOMIC DNA]</scope>
    <source>
        <strain evidence="2">iP54</strain>
    </source>
</reference>
<evidence type="ECO:0000313" key="2">
    <source>
        <dbReference type="Proteomes" id="UP000420635"/>
    </source>
</evidence>
<proteinExistence type="predicted"/>
<dbReference type="AlphaFoldDB" id="A0A646HEE3"/>
<accession>A0A646HEE3</accession>
<comment type="caution">
    <text evidence="1">The sequence shown here is derived from an EMBL/GenBank/DDBJ whole genome shotgun (WGS) entry which is preliminary data.</text>
</comment>
<protein>
    <submittedName>
        <fullName evidence="1">Uncharacterized protein</fullName>
    </submittedName>
</protein>
<evidence type="ECO:0000313" key="1">
    <source>
        <dbReference type="EMBL" id="MQN88706.1"/>
    </source>
</evidence>